<comment type="caution">
    <text evidence="3">The sequence shown here is derived from an EMBL/GenBank/DDBJ whole genome shotgun (WGS) entry which is preliminary data.</text>
</comment>
<organism evidence="3 4">
    <name type="scientific">Sulfurihydrogenibium yellowstonense SS-5</name>
    <dbReference type="NCBI Taxonomy" id="432331"/>
    <lineage>
        <taxon>Bacteria</taxon>
        <taxon>Pseudomonadati</taxon>
        <taxon>Aquificota</taxon>
        <taxon>Aquificia</taxon>
        <taxon>Aquificales</taxon>
        <taxon>Hydrogenothermaceae</taxon>
        <taxon>Sulfurihydrogenibium</taxon>
    </lineage>
</organism>
<protein>
    <submittedName>
        <fullName evidence="3">Uncharacterized protein</fullName>
    </submittedName>
</protein>
<keyword evidence="2" id="KW-0812">Transmembrane</keyword>
<dbReference type="Proteomes" id="UP000005540">
    <property type="component" value="Unassembled WGS sequence"/>
</dbReference>
<proteinExistence type="predicted"/>
<dbReference type="GO" id="GO:0043107">
    <property type="term" value="P:type IV pilus-dependent motility"/>
    <property type="evidence" value="ECO:0007669"/>
    <property type="project" value="InterPro"/>
</dbReference>
<evidence type="ECO:0000256" key="2">
    <source>
        <dbReference type="SAM" id="Phobius"/>
    </source>
</evidence>
<keyword evidence="2" id="KW-0472">Membrane</keyword>
<dbReference type="OrthoDB" id="12917at2"/>
<evidence type="ECO:0000313" key="3">
    <source>
        <dbReference type="EMBL" id="EEP59835.1"/>
    </source>
</evidence>
<dbReference type="RefSeq" id="WP_007548169.1">
    <property type="nucleotide sequence ID" value="NZ_ABZS01000212.1"/>
</dbReference>
<keyword evidence="1" id="KW-0175">Coiled coil</keyword>
<feature type="coiled-coil region" evidence="1">
    <location>
        <begin position="38"/>
        <end position="98"/>
    </location>
</feature>
<accession>C4FM61</accession>
<feature type="transmembrane region" description="Helical" evidence="2">
    <location>
        <begin position="20"/>
        <end position="38"/>
    </location>
</feature>
<dbReference type="AlphaFoldDB" id="C4FM61"/>
<dbReference type="GO" id="GO:0043683">
    <property type="term" value="P:type IV pilus assembly"/>
    <property type="evidence" value="ECO:0007669"/>
    <property type="project" value="InterPro"/>
</dbReference>
<sequence length="148" mass="17246">MDLTNIKEQWENTPGWQKALLLIVLIVGILYLIFIILISPKYDEYKALNEEVQNLENELEVLKSSVNPQIQLVLEKKLQQVKTDLKNIENKLEVMKKIIPPKPNLDDILNVVSFSAKKSMLILNSFKVEKEEEVILYYNKSTNKFRSV</sequence>
<dbReference type="EMBL" id="ABZS01000212">
    <property type="protein sequence ID" value="EEP59835.1"/>
    <property type="molecule type" value="Genomic_DNA"/>
</dbReference>
<dbReference type="InterPro" id="IPR007445">
    <property type="entry name" value="PilO"/>
</dbReference>
<keyword evidence="4" id="KW-1185">Reference proteome</keyword>
<dbReference type="Pfam" id="PF04350">
    <property type="entry name" value="PilO"/>
    <property type="match status" value="1"/>
</dbReference>
<keyword evidence="2" id="KW-1133">Transmembrane helix</keyword>
<reference evidence="3 4" key="1">
    <citation type="submission" date="2009-04" db="EMBL/GenBank/DDBJ databases">
        <authorList>
            <person name="Reysenbach A.-L."/>
            <person name="Heidelberg J.F."/>
            <person name="Nelson W.C."/>
        </authorList>
    </citation>
    <scope>NUCLEOTIDE SEQUENCE [LARGE SCALE GENOMIC DNA]</scope>
    <source>
        <strain evidence="3 4">SS-5</strain>
    </source>
</reference>
<evidence type="ECO:0000313" key="4">
    <source>
        <dbReference type="Proteomes" id="UP000005540"/>
    </source>
</evidence>
<name>C4FM61_9AQUI</name>
<evidence type="ECO:0000256" key="1">
    <source>
        <dbReference type="SAM" id="Coils"/>
    </source>
</evidence>
<gene>
    <name evidence="3" type="ORF">SULYE_1665</name>
</gene>